<keyword evidence="1" id="KW-0812">Transmembrane</keyword>
<protein>
    <submittedName>
        <fullName evidence="2">Uncharacterized protein</fullName>
    </submittedName>
</protein>
<evidence type="ECO:0000313" key="2">
    <source>
        <dbReference type="EMBL" id="TGZ78017.1"/>
    </source>
</evidence>
<dbReference type="AlphaFoldDB" id="A0A4S2MRX1"/>
<evidence type="ECO:0000256" key="1">
    <source>
        <dbReference type="SAM" id="Phobius"/>
    </source>
</evidence>
<proteinExistence type="predicted"/>
<dbReference type="InParanoid" id="A0A4S2MRX1"/>
<accession>A0A4S2MRX1</accession>
<sequence length="62" mass="6552">MGSQAQSFTPPLRILTVILLLCCYTSNILPAPPYPVAMVDVPAAVAAAAALARKPKRNPKHP</sequence>
<dbReference type="Proteomes" id="UP000298138">
    <property type="component" value="Unassembled WGS sequence"/>
</dbReference>
<gene>
    <name evidence="2" type="ORF">EX30DRAFT_343585</name>
</gene>
<dbReference type="EMBL" id="ML220146">
    <property type="protein sequence ID" value="TGZ78017.1"/>
    <property type="molecule type" value="Genomic_DNA"/>
</dbReference>
<keyword evidence="3" id="KW-1185">Reference proteome</keyword>
<reference evidence="2 3" key="1">
    <citation type="submission" date="2019-04" db="EMBL/GenBank/DDBJ databases">
        <title>Comparative genomics and transcriptomics to analyze fruiting body development in filamentous ascomycetes.</title>
        <authorList>
            <consortium name="DOE Joint Genome Institute"/>
            <person name="Lutkenhaus R."/>
            <person name="Traeger S."/>
            <person name="Breuer J."/>
            <person name="Kuo A."/>
            <person name="Lipzen A."/>
            <person name="Pangilinan J."/>
            <person name="Dilworth D."/>
            <person name="Sandor L."/>
            <person name="Poggeler S."/>
            <person name="Barry K."/>
            <person name="Grigoriev I.V."/>
            <person name="Nowrousian M."/>
        </authorList>
    </citation>
    <scope>NUCLEOTIDE SEQUENCE [LARGE SCALE GENOMIC DNA]</scope>
    <source>
        <strain evidence="2 3">CBS 389.68</strain>
    </source>
</reference>
<feature type="transmembrane region" description="Helical" evidence="1">
    <location>
        <begin position="12"/>
        <end position="29"/>
    </location>
</feature>
<organism evidence="2 3">
    <name type="scientific">Ascodesmis nigricans</name>
    <dbReference type="NCBI Taxonomy" id="341454"/>
    <lineage>
        <taxon>Eukaryota</taxon>
        <taxon>Fungi</taxon>
        <taxon>Dikarya</taxon>
        <taxon>Ascomycota</taxon>
        <taxon>Pezizomycotina</taxon>
        <taxon>Pezizomycetes</taxon>
        <taxon>Pezizales</taxon>
        <taxon>Ascodesmidaceae</taxon>
        <taxon>Ascodesmis</taxon>
    </lineage>
</organism>
<keyword evidence="1" id="KW-0472">Membrane</keyword>
<name>A0A4S2MRX1_9PEZI</name>
<keyword evidence="1" id="KW-1133">Transmembrane helix</keyword>
<evidence type="ECO:0000313" key="3">
    <source>
        <dbReference type="Proteomes" id="UP000298138"/>
    </source>
</evidence>